<reference evidence="3" key="1">
    <citation type="journal article" date="2011" name="Proc. Natl. Acad. Sci. U.S.A.">
        <title>Obligate biotrophy features unraveled by the genomic analysis of rust fungi.</title>
        <authorList>
            <person name="Duplessis S."/>
            <person name="Cuomo C.A."/>
            <person name="Lin Y.-C."/>
            <person name="Aerts A."/>
            <person name="Tisserant E."/>
            <person name="Veneault-Fourrey C."/>
            <person name="Joly D.L."/>
            <person name="Hacquard S."/>
            <person name="Amselem J."/>
            <person name="Cantarel B.L."/>
            <person name="Chiu R."/>
            <person name="Coutinho P.M."/>
            <person name="Feau N."/>
            <person name="Field M."/>
            <person name="Frey P."/>
            <person name="Gelhaye E."/>
            <person name="Goldberg J."/>
            <person name="Grabherr M.G."/>
            <person name="Kodira C.D."/>
            <person name="Kohler A."/>
            <person name="Kuees U."/>
            <person name="Lindquist E.A."/>
            <person name="Lucas S.M."/>
            <person name="Mago R."/>
            <person name="Mauceli E."/>
            <person name="Morin E."/>
            <person name="Murat C."/>
            <person name="Pangilinan J.L."/>
            <person name="Park R."/>
            <person name="Pearson M."/>
            <person name="Quesneville H."/>
            <person name="Rouhier N."/>
            <person name="Sakthikumar S."/>
            <person name="Salamov A.A."/>
            <person name="Schmutz J."/>
            <person name="Selles B."/>
            <person name="Shapiro H."/>
            <person name="Tanguay P."/>
            <person name="Tuskan G.A."/>
            <person name="Henrissat B."/>
            <person name="Van de Peer Y."/>
            <person name="Rouze P."/>
            <person name="Ellis J.G."/>
            <person name="Dodds P.N."/>
            <person name="Schein J.E."/>
            <person name="Zhong S."/>
            <person name="Hamelin R.C."/>
            <person name="Grigoriev I.V."/>
            <person name="Szabo L.J."/>
            <person name="Martin F."/>
        </authorList>
    </citation>
    <scope>NUCLEOTIDE SEQUENCE [LARGE SCALE GENOMIC DNA]</scope>
    <source>
        <strain evidence="3">98AG31 / pathotype 3-4-7</strain>
    </source>
</reference>
<evidence type="ECO:0000313" key="3">
    <source>
        <dbReference type="Proteomes" id="UP000001072"/>
    </source>
</evidence>
<feature type="compositionally biased region" description="Polar residues" evidence="1">
    <location>
        <begin position="96"/>
        <end position="111"/>
    </location>
</feature>
<feature type="region of interest" description="Disordered" evidence="1">
    <location>
        <begin position="168"/>
        <end position="188"/>
    </location>
</feature>
<dbReference type="AlphaFoldDB" id="F4RMY5"/>
<dbReference type="OrthoDB" id="10454280at2759"/>
<sequence>MVKLRVVLSLIFSTNRLLHNHYALAFEDDEGIVRIGLTGRPGDFDLNSLPPPELDHELINSDQLIKHNELATSTRQSNAPEDLPQQFITPRPHTPQDFQNQNIPSTSTSGVANKLPTPPKTKPRLNDAELQRASKETRTKILNLLRSAPAIEREKILRNAVQSSLDPRFNSGLKRGGQDYQVDSGKKLHQDVDYRNDPRFRIRNLQDDKPIPLPSAASIFYADRMLGKISTWLRFDTVHKYHSWKSIWTRQTILPFVYHIMICNPSYYMWERIEKITIRLLKTYHLHYIHGKPDYDREALTRFLLWHTKIMSHVASLSDLIELPARSLGQNLELPRARVSPVPRIIISLLGTSEYELYTSVSYRRFRNDHLIRYIDKAWKEDVEKHYPGGMDKSDSQSSVWVKWNSKSEQIYQNTHTFKWPVISNEQFFKYKNLPVLLVREETALRNYLEGSNLNDFVTYHSKDFLEMLKHIQNPKKPALRTKIDELDMYYGLNYFLNSYQDHSEEEKISATKHYSLDLLAEFLNQDPESEEFQRFWTWYEGYKQHRLINNGQKKKSIALKKQMEQMEQSSKKRVSREKATPEEDQPQKKRSLCPHAKINWLASLAIEGPVHLHPVMQGISKELGRSTDTARVIWIISAIVDRIAILVLWFAMPGCEKKISLTIDHMDPNHHLSNMRGINITSLDMAQDHRINKVANIHV</sequence>
<feature type="region of interest" description="Disordered" evidence="1">
    <location>
        <begin position="559"/>
        <end position="591"/>
    </location>
</feature>
<evidence type="ECO:0000256" key="1">
    <source>
        <dbReference type="SAM" id="MobiDB-lite"/>
    </source>
</evidence>
<dbReference type="KEGG" id="mlr:MELLADRAFT_106881"/>
<name>F4RMY5_MELLP</name>
<accession>F4RMY5</accession>
<dbReference type="GeneID" id="18923020"/>
<organism evidence="3">
    <name type="scientific">Melampsora larici-populina (strain 98AG31 / pathotype 3-4-7)</name>
    <name type="common">Poplar leaf rust fungus</name>
    <dbReference type="NCBI Taxonomy" id="747676"/>
    <lineage>
        <taxon>Eukaryota</taxon>
        <taxon>Fungi</taxon>
        <taxon>Dikarya</taxon>
        <taxon>Basidiomycota</taxon>
        <taxon>Pucciniomycotina</taxon>
        <taxon>Pucciniomycetes</taxon>
        <taxon>Pucciniales</taxon>
        <taxon>Melampsoraceae</taxon>
        <taxon>Melampsora</taxon>
    </lineage>
</organism>
<dbReference type="Proteomes" id="UP000001072">
    <property type="component" value="Unassembled WGS sequence"/>
</dbReference>
<feature type="compositionally biased region" description="Basic and acidic residues" evidence="1">
    <location>
        <begin position="577"/>
        <end position="588"/>
    </location>
</feature>
<dbReference type="VEuPathDB" id="FungiDB:MELLADRAFT_106881"/>
<dbReference type="EMBL" id="GL883109">
    <property type="protein sequence ID" value="EGG06306.1"/>
    <property type="molecule type" value="Genomic_DNA"/>
</dbReference>
<gene>
    <name evidence="2" type="ORF">MELLADRAFT_106881</name>
</gene>
<dbReference type="InParanoid" id="F4RMY5"/>
<keyword evidence="3" id="KW-1185">Reference proteome</keyword>
<evidence type="ECO:0000313" key="2">
    <source>
        <dbReference type="EMBL" id="EGG06306.1"/>
    </source>
</evidence>
<proteinExistence type="predicted"/>
<protein>
    <submittedName>
        <fullName evidence="2">Uncharacterized protein</fullName>
    </submittedName>
</protein>
<feature type="region of interest" description="Disordered" evidence="1">
    <location>
        <begin position="74"/>
        <end position="128"/>
    </location>
</feature>
<dbReference type="HOGENOM" id="CLU_475731_0_0_1"/>
<dbReference type="RefSeq" id="XP_007410544.1">
    <property type="nucleotide sequence ID" value="XM_007410482.1"/>
</dbReference>